<evidence type="ECO:0000313" key="3">
    <source>
        <dbReference type="Proteomes" id="UP001197328"/>
    </source>
</evidence>
<comment type="caution">
    <text evidence="2">The sequence shown here is derived from an EMBL/GenBank/DDBJ whole genome shotgun (WGS) entry which is preliminary data.</text>
</comment>
<dbReference type="Proteomes" id="UP001197328">
    <property type="component" value="Unassembled WGS sequence"/>
</dbReference>
<keyword evidence="3" id="KW-1185">Reference proteome</keyword>
<evidence type="ECO:0000256" key="1">
    <source>
        <dbReference type="SAM" id="MobiDB-lite"/>
    </source>
</evidence>
<proteinExistence type="predicted"/>
<name>A0ABQ7RZ17_PICAN</name>
<evidence type="ECO:0000313" key="2">
    <source>
        <dbReference type="EMBL" id="KAG7850313.1"/>
    </source>
</evidence>
<gene>
    <name evidence="2" type="ORF">KL940_001873</name>
</gene>
<dbReference type="Pfam" id="PF17316">
    <property type="entry name" value="Perilipin_2"/>
    <property type="match status" value="1"/>
</dbReference>
<feature type="region of interest" description="Disordered" evidence="1">
    <location>
        <begin position="277"/>
        <end position="306"/>
    </location>
</feature>
<feature type="compositionally biased region" description="Low complexity" evidence="1">
    <location>
        <begin position="295"/>
        <end position="306"/>
    </location>
</feature>
<dbReference type="EMBL" id="JAHLVD010000004">
    <property type="protein sequence ID" value="KAG7850313.1"/>
    <property type="molecule type" value="Genomic_DNA"/>
</dbReference>
<protein>
    <submittedName>
        <fullName evidence="2">Uncharacterized protein</fullName>
    </submittedName>
</protein>
<sequence length="306" mass="34554">MIYRIGKAHRVFLCLGLAPPQTLPRVKLLPFILPPMSQPAAPQTTKTYARVQTYPIAASWIRIGGHFPLPHVLRPRLYALAYSPAFKDYTEVLDSYFDHWLEDVEHTVPEIKTLRMRDIRDSLTRPVVDASLLVDRNMHALSVAMNQRVLEPARKTAGDIRKAYAPLYDTQGRALLRSQLDPVFRPLNERLARLVGDDADTDYSSELSHSLRLLNGVAEQTRPRIATSLARSRQLPSQVTSHLSEVYQANKSKRGEGRLIVMIASMDTVRDLLNEGYNVVSPGQGQEQEQKQPEQPEQPEQPAMSS</sequence>
<accession>A0ABQ7RZ17</accession>
<organism evidence="2 3">
    <name type="scientific">Pichia angusta</name>
    <name type="common">Yeast</name>
    <name type="synonym">Hansenula polymorpha</name>
    <dbReference type="NCBI Taxonomy" id="870730"/>
    <lineage>
        <taxon>Eukaryota</taxon>
        <taxon>Fungi</taxon>
        <taxon>Dikarya</taxon>
        <taxon>Ascomycota</taxon>
        <taxon>Saccharomycotina</taxon>
        <taxon>Pichiomycetes</taxon>
        <taxon>Pichiales</taxon>
        <taxon>Pichiaceae</taxon>
        <taxon>Ogataea</taxon>
    </lineage>
</organism>
<reference evidence="2 3" key="1">
    <citation type="journal article" date="2021" name="G3 (Bethesda)">
        <title>Genomic diversity, chromosomal rearrangements, and interspecies hybridization in the ogataea polymorpha species complex.</title>
        <authorList>
            <person name="Hanson S.J."/>
            <person name="Cinneide E.O."/>
            <person name="Salzberg L.I."/>
            <person name="Wolfe K.H."/>
            <person name="McGowan J."/>
            <person name="Fitzpatrick D.A."/>
            <person name="Matlin K."/>
        </authorList>
    </citation>
    <scope>NUCLEOTIDE SEQUENCE [LARGE SCALE GENOMIC DNA]</scope>
    <source>
        <strain evidence="2">51-138</strain>
    </source>
</reference>